<evidence type="ECO:0000259" key="8">
    <source>
        <dbReference type="PROSITE" id="PS50016"/>
    </source>
</evidence>
<dbReference type="InterPro" id="IPR032308">
    <property type="entry name" value="TDBD"/>
</dbReference>
<feature type="domain" description="N-acetyltransferase" evidence="9">
    <location>
        <begin position="731"/>
        <end position="890"/>
    </location>
</feature>
<dbReference type="GO" id="GO:0003714">
    <property type="term" value="F:transcription corepressor activity"/>
    <property type="evidence" value="ECO:0007669"/>
    <property type="project" value="InterPro"/>
</dbReference>
<dbReference type="Pfam" id="PF00628">
    <property type="entry name" value="PHD"/>
    <property type="match status" value="1"/>
</dbReference>
<keyword evidence="4" id="KW-0862">Zinc</keyword>
<dbReference type="Pfam" id="PF23209">
    <property type="entry name" value="IDM1_C"/>
    <property type="match status" value="1"/>
</dbReference>
<feature type="compositionally biased region" description="Acidic residues" evidence="7">
    <location>
        <begin position="401"/>
        <end position="410"/>
    </location>
</feature>
<feature type="region of interest" description="Disordered" evidence="7">
    <location>
        <begin position="99"/>
        <end position="149"/>
    </location>
</feature>
<keyword evidence="11" id="KW-1185">Reference proteome</keyword>
<evidence type="ECO:0000313" key="11">
    <source>
        <dbReference type="Proteomes" id="UP000323000"/>
    </source>
</evidence>
<evidence type="ECO:0000256" key="1">
    <source>
        <dbReference type="ARBA" id="ARBA00004123"/>
    </source>
</evidence>
<dbReference type="GO" id="GO:0006357">
    <property type="term" value="P:regulation of transcription by RNA polymerase II"/>
    <property type="evidence" value="ECO:0007669"/>
    <property type="project" value="TreeGrafter"/>
</dbReference>
<keyword evidence="5" id="KW-0539">Nucleus</keyword>
<name>A0A5C7H616_9ROSI</name>
<dbReference type="InterPro" id="IPR019786">
    <property type="entry name" value="Zinc_finger_PHD-type_CS"/>
</dbReference>
<dbReference type="PANTHER" id="PTHR46309">
    <property type="entry name" value="PHD FINGER PROTEIN 12"/>
    <property type="match status" value="1"/>
</dbReference>
<dbReference type="InterPro" id="IPR019787">
    <property type="entry name" value="Znf_PHD-finger"/>
</dbReference>
<feature type="domain" description="PHD-type" evidence="8">
    <location>
        <begin position="580"/>
        <end position="625"/>
    </location>
</feature>
<dbReference type="Pfam" id="PF22970">
    <property type="entry name" value="DUF7028"/>
    <property type="match status" value="3"/>
</dbReference>
<evidence type="ECO:0000259" key="9">
    <source>
        <dbReference type="PROSITE" id="PS51186"/>
    </source>
</evidence>
<dbReference type="Pfam" id="PF16135">
    <property type="entry name" value="TDBD"/>
    <property type="match status" value="1"/>
</dbReference>
<accession>A0A5C7H616</accession>
<gene>
    <name evidence="10" type="ORF">EZV62_021702</name>
</gene>
<dbReference type="PROSITE" id="PS50016">
    <property type="entry name" value="ZF_PHD_2"/>
    <property type="match status" value="1"/>
</dbReference>
<feature type="compositionally biased region" description="Basic and acidic residues" evidence="7">
    <location>
        <begin position="411"/>
        <end position="438"/>
    </location>
</feature>
<proteinExistence type="predicted"/>
<evidence type="ECO:0000256" key="3">
    <source>
        <dbReference type="ARBA" id="ARBA00022771"/>
    </source>
</evidence>
<dbReference type="InterPro" id="IPR000182">
    <property type="entry name" value="GNAT_dom"/>
</dbReference>
<dbReference type="SMART" id="SM00184">
    <property type="entry name" value="RING"/>
    <property type="match status" value="2"/>
</dbReference>
<dbReference type="PROSITE" id="PS01359">
    <property type="entry name" value="ZF_PHD_1"/>
    <property type="match status" value="1"/>
</dbReference>
<dbReference type="InterPro" id="IPR056511">
    <property type="entry name" value="IDM1_C"/>
</dbReference>
<evidence type="ECO:0000256" key="6">
    <source>
        <dbReference type="PROSITE-ProRule" id="PRU00146"/>
    </source>
</evidence>
<dbReference type="SMART" id="SM00249">
    <property type="entry name" value="PHD"/>
    <property type="match status" value="2"/>
</dbReference>
<dbReference type="Gene3D" id="3.40.630.30">
    <property type="match status" value="1"/>
</dbReference>
<comment type="caution">
    <text evidence="10">The sequence shown here is derived from an EMBL/GenBank/DDBJ whole genome shotgun (WGS) entry which is preliminary data.</text>
</comment>
<evidence type="ECO:0000256" key="5">
    <source>
        <dbReference type="ARBA" id="ARBA00023242"/>
    </source>
</evidence>
<evidence type="ECO:0000256" key="7">
    <source>
        <dbReference type="SAM" id="MobiDB-lite"/>
    </source>
</evidence>
<feature type="compositionally biased region" description="Low complexity" evidence="7">
    <location>
        <begin position="375"/>
        <end position="384"/>
    </location>
</feature>
<keyword evidence="3 6" id="KW-0863">Zinc-finger</keyword>
<dbReference type="InterPro" id="IPR001841">
    <property type="entry name" value="Znf_RING"/>
</dbReference>
<comment type="subcellular location">
    <subcellularLocation>
        <location evidence="1">Nucleus</location>
    </subcellularLocation>
</comment>
<dbReference type="GO" id="GO:0008270">
    <property type="term" value="F:zinc ion binding"/>
    <property type="evidence" value="ECO:0007669"/>
    <property type="project" value="UniProtKB-KW"/>
</dbReference>
<feature type="region of interest" description="Disordered" evidence="7">
    <location>
        <begin position="234"/>
        <end position="284"/>
    </location>
</feature>
<evidence type="ECO:0000256" key="4">
    <source>
        <dbReference type="ARBA" id="ARBA00022833"/>
    </source>
</evidence>
<evidence type="ECO:0000256" key="2">
    <source>
        <dbReference type="ARBA" id="ARBA00022723"/>
    </source>
</evidence>
<organism evidence="10 11">
    <name type="scientific">Acer yangbiense</name>
    <dbReference type="NCBI Taxonomy" id="1000413"/>
    <lineage>
        <taxon>Eukaryota</taxon>
        <taxon>Viridiplantae</taxon>
        <taxon>Streptophyta</taxon>
        <taxon>Embryophyta</taxon>
        <taxon>Tracheophyta</taxon>
        <taxon>Spermatophyta</taxon>
        <taxon>Magnoliopsida</taxon>
        <taxon>eudicotyledons</taxon>
        <taxon>Gunneridae</taxon>
        <taxon>Pentapetalae</taxon>
        <taxon>rosids</taxon>
        <taxon>malvids</taxon>
        <taxon>Sapindales</taxon>
        <taxon>Sapindaceae</taxon>
        <taxon>Hippocastanoideae</taxon>
        <taxon>Acereae</taxon>
        <taxon>Acer</taxon>
    </lineage>
</organism>
<dbReference type="GO" id="GO:0005634">
    <property type="term" value="C:nucleus"/>
    <property type="evidence" value="ECO:0007669"/>
    <property type="project" value="UniProtKB-SubCell"/>
</dbReference>
<dbReference type="EMBL" id="VAHF01000010">
    <property type="protein sequence ID" value="TXG52533.1"/>
    <property type="molecule type" value="Genomic_DNA"/>
</dbReference>
<dbReference type="CDD" id="cd04301">
    <property type="entry name" value="NAT_SF"/>
    <property type="match status" value="1"/>
</dbReference>
<dbReference type="Gene3D" id="3.30.40.10">
    <property type="entry name" value="Zinc/RING finger domain, C3HC4 (zinc finger)"/>
    <property type="match status" value="2"/>
</dbReference>
<dbReference type="OrthoDB" id="1903104at2759"/>
<dbReference type="PANTHER" id="PTHR46309:SF12">
    <property type="entry name" value="GB|AAC80581.1"/>
    <property type="match status" value="1"/>
</dbReference>
<evidence type="ECO:0000313" key="10">
    <source>
        <dbReference type="EMBL" id="TXG52533.1"/>
    </source>
</evidence>
<protein>
    <recommendedName>
        <fullName evidence="12">PHD-type domain-containing protein</fullName>
    </recommendedName>
</protein>
<dbReference type="InterPro" id="IPR054292">
    <property type="entry name" value="DUF7028"/>
</dbReference>
<dbReference type="InterPro" id="IPR016181">
    <property type="entry name" value="Acyl_CoA_acyltransferase"/>
</dbReference>
<dbReference type="PROSITE" id="PS51186">
    <property type="entry name" value="GNAT"/>
    <property type="match status" value="1"/>
</dbReference>
<dbReference type="InterPro" id="IPR013083">
    <property type="entry name" value="Znf_RING/FYVE/PHD"/>
</dbReference>
<feature type="region of interest" description="Disordered" evidence="7">
    <location>
        <begin position="713"/>
        <end position="732"/>
    </location>
</feature>
<evidence type="ECO:0008006" key="12">
    <source>
        <dbReference type="Google" id="ProtNLM"/>
    </source>
</evidence>
<dbReference type="InterPro" id="IPR001965">
    <property type="entry name" value="Znf_PHD"/>
</dbReference>
<dbReference type="Proteomes" id="UP000323000">
    <property type="component" value="Chromosome 10"/>
</dbReference>
<dbReference type="InterPro" id="IPR042163">
    <property type="entry name" value="PHF12"/>
</dbReference>
<sequence length="911" mass="102944">MGVSDGNNRKRRRNLWKAAGPDMIPPKLCPKAISQYPLIRNTRQNPLVDDVRSHLCYLGWKIEHLSYRGLFRYTSPDGKLYVSLRQICHDLISSSNGEISSEISSQDEEKKPLLASQGNEIASSESSPDDDDDQQVSGSSSDETDSHSETGYYPEAVVYWYKHGLDKKRKCHLDMILKARKHLFALGWLCTSVNRGNTGAKMLRYTSPSGKNCNSLRTACKLCMDEGGLCETMASSQDEENKPLLTSQGNEIASSESSSGDDDDYDDDQQVSGSSSDETDSASETEYYPEAVVYWYKHGLEKNRKCHLDMKLKARKHLFALGWLCTPVNRGNTGAKMLRYTSPSGKNCNSLRTACKLCMDEGGLCETMASTKNSFSSSESSIISQPRKRRKKIEANSHSVEDEDEEEEEHHEDKRCRKVTEIAKNKRDVKNKSNDQKKPTQSSPVLRSSKAVRPEVQDPGSLNLNPRTVLSWLIDNNVVMEREKVQYRGSEAHSSSLKKGRIGRDGIKCDCCIKVFTLGGFEVHAGSKEKRPSANIILEDGRSLLECQRQVLRDIKARSSDRKVKNDEGYSLQGGDDQSDDICSVCHHGGDIILCDKCPSSFHHSCLGLKDVPEGEWVCPSCCCGICGQSKFEEAEYSTDDDMVRICDQCEHKFHMECIKKSTGVVKLKDYSKNKWFCSDKCENVYSSLSELLGRSFPLGVDNLTWTLLKSMEEEEEEEHQDPNDDSSENEALVQNQSKLNVALELMHECFEPVREVLTGKDLVEDVIFNCRSNLNRLNFRGFYTVLLEKNEEIILVAIIRVYEKVAELPLIATRLQYRRHGMCSLFLNEIEKKLIELGVERLILPAVPALVETWTTKFGFSKMTDDERLQFLDYTFLDFPDTTMCHKLLAKTPSTKSGIGVHRSKYHLQH</sequence>
<keyword evidence="2" id="KW-0479">Metal-binding</keyword>
<feature type="compositionally biased region" description="Acidic residues" evidence="7">
    <location>
        <begin position="713"/>
        <end position="729"/>
    </location>
</feature>
<reference evidence="11" key="1">
    <citation type="journal article" date="2019" name="Gigascience">
        <title>De novo genome assembly of the endangered Acer yangbiense, a plant species with extremely small populations endemic to Yunnan Province, China.</title>
        <authorList>
            <person name="Yang J."/>
            <person name="Wariss H.M."/>
            <person name="Tao L."/>
            <person name="Zhang R."/>
            <person name="Yun Q."/>
            <person name="Hollingsworth P."/>
            <person name="Dao Z."/>
            <person name="Luo G."/>
            <person name="Guo H."/>
            <person name="Ma Y."/>
            <person name="Sun W."/>
        </authorList>
    </citation>
    <scope>NUCLEOTIDE SEQUENCE [LARGE SCALE GENOMIC DNA]</scope>
    <source>
        <strain evidence="11">cv. Malutang</strain>
    </source>
</reference>
<dbReference type="GO" id="GO:0016747">
    <property type="term" value="F:acyltransferase activity, transferring groups other than amino-acyl groups"/>
    <property type="evidence" value="ECO:0007669"/>
    <property type="project" value="InterPro"/>
</dbReference>
<feature type="compositionally biased region" description="Polar residues" evidence="7">
    <location>
        <begin position="244"/>
        <end position="253"/>
    </location>
</feature>
<dbReference type="SUPFAM" id="SSF55729">
    <property type="entry name" value="Acyl-CoA N-acyltransferases (Nat)"/>
    <property type="match status" value="1"/>
</dbReference>
<feature type="region of interest" description="Disordered" evidence="7">
    <location>
        <begin position="375"/>
        <end position="461"/>
    </location>
</feature>
<dbReference type="InterPro" id="IPR011011">
    <property type="entry name" value="Znf_FYVE_PHD"/>
</dbReference>
<dbReference type="SUPFAM" id="SSF57903">
    <property type="entry name" value="FYVE/PHD zinc finger"/>
    <property type="match status" value="1"/>
</dbReference>
<dbReference type="AlphaFoldDB" id="A0A5C7H616"/>
<feature type="compositionally biased region" description="Acidic residues" evidence="7">
    <location>
        <begin position="259"/>
        <end position="269"/>
    </location>
</feature>